<name>A0ABY7QSY8_9FIRM</name>
<feature type="transmembrane region" description="Helical" evidence="6">
    <location>
        <begin position="72"/>
        <end position="94"/>
    </location>
</feature>
<keyword evidence="2" id="KW-0813">Transport</keyword>
<accession>A0ABY7QSY8</accession>
<dbReference type="InterPro" id="IPR001991">
    <property type="entry name" value="Na-dicarboxylate_symporter"/>
</dbReference>
<dbReference type="PANTHER" id="PTHR42865">
    <property type="entry name" value="PROTON/GLUTAMATE-ASPARTATE SYMPORTER"/>
    <property type="match status" value="1"/>
</dbReference>
<feature type="transmembrane region" description="Helical" evidence="6">
    <location>
        <begin position="12"/>
        <end position="30"/>
    </location>
</feature>
<feature type="transmembrane region" description="Helical" evidence="6">
    <location>
        <begin position="281"/>
        <end position="309"/>
    </location>
</feature>
<evidence type="ECO:0000256" key="2">
    <source>
        <dbReference type="ARBA" id="ARBA00022448"/>
    </source>
</evidence>
<dbReference type="SUPFAM" id="SSF118215">
    <property type="entry name" value="Proton glutamate symport protein"/>
    <property type="match status" value="1"/>
</dbReference>
<feature type="transmembrane region" description="Helical" evidence="6">
    <location>
        <begin position="201"/>
        <end position="234"/>
    </location>
</feature>
<dbReference type="Pfam" id="PF00375">
    <property type="entry name" value="SDF"/>
    <property type="match status" value="1"/>
</dbReference>
<keyword evidence="4 6" id="KW-1133">Transmembrane helix</keyword>
<feature type="transmembrane region" description="Helical" evidence="6">
    <location>
        <begin position="346"/>
        <end position="367"/>
    </location>
</feature>
<dbReference type="InterPro" id="IPR036458">
    <property type="entry name" value="Na:dicarbo_symporter_sf"/>
</dbReference>
<dbReference type="PANTHER" id="PTHR42865:SF8">
    <property type="entry name" value="SERINE_THREONINE TRANSPORTER SSTT"/>
    <property type="match status" value="1"/>
</dbReference>
<comment type="subcellular location">
    <subcellularLocation>
        <location evidence="1">Membrane</location>
        <topology evidence="1">Multi-pass membrane protein</topology>
    </subcellularLocation>
</comment>
<dbReference type="EMBL" id="CP115667">
    <property type="protein sequence ID" value="WBW49884.1"/>
    <property type="molecule type" value="Genomic_DNA"/>
</dbReference>
<keyword evidence="8" id="KW-1185">Reference proteome</keyword>
<evidence type="ECO:0000256" key="4">
    <source>
        <dbReference type="ARBA" id="ARBA00022989"/>
    </source>
</evidence>
<evidence type="ECO:0000313" key="7">
    <source>
        <dbReference type="EMBL" id="WBW49884.1"/>
    </source>
</evidence>
<evidence type="ECO:0000256" key="6">
    <source>
        <dbReference type="SAM" id="Phobius"/>
    </source>
</evidence>
<evidence type="ECO:0000256" key="5">
    <source>
        <dbReference type="ARBA" id="ARBA00023136"/>
    </source>
</evidence>
<organism evidence="7 8">
    <name type="scientific">Peptoniphilus equinus</name>
    <dbReference type="NCBI Taxonomy" id="3016343"/>
    <lineage>
        <taxon>Bacteria</taxon>
        <taxon>Bacillati</taxon>
        <taxon>Bacillota</taxon>
        <taxon>Tissierellia</taxon>
        <taxon>Tissierellales</taxon>
        <taxon>Peptoniphilaceae</taxon>
        <taxon>Peptoniphilus</taxon>
    </lineage>
</organism>
<feature type="transmembrane region" description="Helical" evidence="6">
    <location>
        <begin position="172"/>
        <end position="189"/>
    </location>
</feature>
<sequence length="413" mass="44085">MSETKKFTMGLIPKLIIAIALGILVGLYLPPVVTQIAVTFSANFGKLLNFVIPLMIIAFVSKGIADLSEGAGKLLLAAVGMAYASTLIAGSLSYTMAHTLFPSFIDPAMVDKIQQASENNLAALFEIPLNPAIDVTGALVLAFMIGLCVSVLRQKGTGQGFYQLINEFNEMINMVLAKVIIPVLPFFIFGNFANMAYSGSVFAILSIFIRIFGCIIALHIVYISVMFIVAGGLTGRNPFASLKKALPAYMTAIGTQSSAATIPVNVECNRKIGVTRQIREFVIPLAATVHLPGSMITLTACVYTLLFMYDMPHNFGLIIQFIAILGVAMVAAPGAPGGAVMSALPFLPVVGVASDSPLATILISLYLTQDSFGTAANVTGDNAISMLVEKFYYKHIVHRPIPEEDFTAEDPTN</sequence>
<feature type="transmembrane region" description="Helical" evidence="6">
    <location>
        <begin position="132"/>
        <end position="152"/>
    </location>
</feature>
<evidence type="ECO:0000256" key="3">
    <source>
        <dbReference type="ARBA" id="ARBA00022692"/>
    </source>
</evidence>
<feature type="transmembrane region" description="Helical" evidence="6">
    <location>
        <begin position="315"/>
        <end position="334"/>
    </location>
</feature>
<evidence type="ECO:0000313" key="8">
    <source>
        <dbReference type="Proteomes" id="UP001210339"/>
    </source>
</evidence>
<feature type="transmembrane region" description="Helical" evidence="6">
    <location>
        <begin position="36"/>
        <end position="60"/>
    </location>
</feature>
<dbReference type="PRINTS" id="PR00173">
    <property type="entry name" value="EDTRNSPORT"/>
</dbReference>
<dbReference type="Gene3D" id="1.10.3860.10">
    <property type="entry name" value="Sodium:dicarboxylate symporter"/>
    <property type="match status" value="1"/>
</dbReference>
<gene>
    <name evidence="7" type="ORF">O6R05_07745</name>
</gene>
<proteinExistence type="predicted"/>
<keyword evidence="3 6" id="KW-0812">Transmembrane</keyword>
<keyword evidence="5 6" id="KW-0472">Membrane</keyword>
<protein>
    <submittedName>
        <fullName evidence="7">Dicarboxylate/amino acid:cation symporter</fullName>
    </submittedName>
</protein>
<dbReference type="RefSeq" id="WP_271191415.1">
    <property type="nucleotide sequence ID" value="NZ_CP115667.1"/>
</dbReference>
<evidence type="ECO:0000256" key="1">
    <source>
        <dbReference type="ARBA" id="ARBA00004141"/>
    </source>
</evidence>
<reference evidence="7 8" key="1">
    <citation type="submission" date="2023-01" db="EMBL/GenBank/DDBJ databases">
        <authorList>
            <person name="Lee S.H."/>
            <person name="Jung H.S."/>
            <person name="Yun J.U."/>
        </authorList>
    </citation>
    <scope>NUCLEOTIDE SEQUENCE [LARGE SCALE GENOMIC DNA]</scope>
    <source>
        <strain evidence="7 8">CBA3646</strain>
    </source>
</reference>
<dbReference type="Proteomes" id="UP001210339">
    <property type="component" value="Chromosome"/>
</dbReference>